<evidence type="ECO:0000256" key="4">
    <source>
        <dbReference type="ARBA" id="ARBA00022989"/>
    </source>
</evidence>
<evidence type="ECO:0000313" key="8">
    <source>
        <dbReference type="EMBL" id="TGL54100.1"/>
    </source>
</evidence>
<dbReference type="InterPro" id="IPR052159">
    <property type="entry name" value="Competence_DNA_uptake"/>
</dbReference>
<feature type="transmembrane region" description="Helical" evidence="6">
    <location>
        <begin position="397"/>
        <end position="416"/>
    </location>
</feature>
<proteinExistence type="predicted"/>
<feature type="transmembrane region" description="Helical" evidence="6">
    <location>
        <begin position="36"/>
        <end position="54"/>
    </location>
</feature>
<keyword evidence="9" id="KW-1185">Reference proteome</keyword>
<dbReference type="PANTHER" id="PTHR30619">
    <property type="entry name" value="DNA INTERNALIZATION/COMPETENCE PROTEIN COMEC/REC2"/>
    <property type="match status" value="1"/>
</dbReference>
<feature type="domain" description="ComEC/Rec2-related protein" evidence="7">
    <location>
        <begin position="119"/>
        <end position="389"/>
    </location>
</feature>
<dbReference type="InterPro" id="IPR004477">
    <property type="entry name" value="ComEC_N"/>
</dbReference>
<feature type="transmembrane region" description="Helical" evidence="6">
    <location>
        <begin position="195"/>
        <end position="214"/>
    </location>
</feature>
<dbReference type="EMBL" id="RQGG01000019">
    <property type="protein sequence ID" value="TGL54100.1"/>
    <property type="molecule type" value="Genomic_DNA"/>
</dbReference>
<evidence type="ECO:0000313" key="9">
    <source>
        <dbReference type="Proteomes" id="UP000297609"/>
    </source>
</evidence>
<evidence type="ECO:0000259" key="7">
    <source>
        <dbReference type="Pfam" id="PF03772"/>
    </source>
</evidence>
<evidence type="ECO:0000256" key="3">
    <source>
        <dbReference type="ARBA" id="ARBA00022692"/>
    </source>
</evidence>
<accession>A0A4R9JQ70</accession>
<keyword evidence="5 6" id="KW-0472">Membrane</keyword>
<evidence type="ECO:0000256" key="6">
    <source>
        <dbReference type="SAM" id="Phobius"/>
    </source>
</evidence>
<evidence type="ECO:0000256" key="1">
    <source>
        <dbReference type="ARBA" id="ARBA00004651"/>
    </source>
</evidence>
<comment type="caution">
    <text evidence="8">The sequence shown here is derived from an EMBL/GenBank/DDBJ whole genome shotgun (WGS) entry which is preliminary data.</text>
</comment>
<organism evidence="8 9">
    <name type="scientific">Leptospira kemamanensis</name>
    <dbReference type="NCBI Taxonomy" id="2484942"/>
    <lineage>
        <taxon>Bacteria</taxon>
        <taxon>Pseudomonadati</taxon>
        <taxon>Spirochaetota</taxon>
        <taxon>Spirochaetia</taxon>
        <taxon>Leptospirales</taxon>
        <taxon>Leptospiraceae</taxon>
        <taxon>Leptospira</taxon>
    </lineage>
</organism>
<feature type="transmembrane region" description="Helical" evidence="6">
    <location>
        <begin position="273"/>
        <end position="293"/>
    </location>
</feature>
<sequence length="609" mass="71036">MRVKTKLLPNSTFGWFGLGICITGVSFRFGREIPGFYLYLFCFSILSVSILFIFPPFFPKKWETNLQSFMIATLVFVLFANTNHVSEKRQTRTWFRSLLVDTCKHSHLSPLEQRIVIGLVTGSTSEIPRDFKEIAKESGILHLFAASGLHLGIFIGSLQFLGNLIFSKQRWISILLSLGFGWYYLYLLNFPVSFVRAYSFAFFTLVSSLLYRKIAVSDLLIISSAAITFFLFSDFLSIGFLLSFGAVFGIFYLKPSLDQMIFPHSKSLLKENLTLTLVCSLCSFPILVTYFHSFSYGGIWINYLLVPLAGILLPCIYITLFLQTILPVRLEVVLSDWIWTPVAYLLSLFLRIFQFLSESGRGYRIWEKESYLLVWFSLFLILILWFIYRWDFHKIKFFRWILPSLLVSFFPLGYFFPKKESLPVIFQKGKGYFTIAIEDRLFLYGTCSPYKRFELPNTNKEIQTILFESESCLQTVLRLKKKQNLPNIVWFDQNNSPFQKSMFMDGIQIQTSERLGQEIKKEFSLFRFDGNPKGIPSLLRSLKETEQKKIRETWKGFLILDFPLWKKKEAKEWIAYQKLLGISNAWKILIVEDQFEIPLLHDLTNPNLL</sequence>
<gene>
    <name evidence="8" type="ORF">EHQ59_07855</name>
</gene>
<keyword evidence="3 6" id="KW-0812">Transmembrane</keyword>
<dbReference type="PANTHER" id="PTHR30619:SF1">
    <property type="entry name" value="RECOMBINATION PROTEIN 2"/>
    <property type="match status" value="1"/>
</dbReference>
<dbReference type="AlphaFoldDB" id="A0A4R9JQ70"/>
<comment type="subcellular location">
    <subcellularLocation>
        <location evidence="1">Cell membrane</location>
        <topology evidence="1">Multi-pass membrane protein</topology>
    </subcellularLocation>
</comment>
<reference evidence="8" key="1">
    <citation type="journal article" date="2019" name="PLoS Negl. Trop. Dis.">
        <title>Revisiting the worldwide diversity of Leptospira species in the environment.</title>
        <authorList>
            <person name="Vincent A.T."/>
            <person name="Schiettekatte O."/>
            <person name="Bourhy P."/>
            <person name="Veyrier F.J."/>
            <person name="Picardeau M."/>
        </authorList>
    </citation>
    <scope>NUCLEOTIDE SEQUENCE [LARGE SCALE GENOMIC DNA]</scope>
    <source>
        <strain evidence="8">201702454</strain>
    </source>
</reference>
<evidence type="ECO:0000256" key="5">
    <source>
        <dbReference type="ARBA" id="ARBA00023136"/>
    </source>
</evidence>
<feature type="transmembrane region" description="Helical" evidence="6">
    <location>
        <begin position="12"/>
        <end position="29"/>
    </location>
</feature>
<dbReference type="GO" id="GO:0005886">
    <property type="term" value="C:plasma membrane"/>
    <property type="evidence" value="ECO:0007669"/>
    <property type="project" value="UniProtKB-SubCell"/>
</dbReference>
<feature type="transmembrane region" description="Helical" evidence="6">
    <location>
        <begin position="66"/>
        <end position="86"/>
    </location>
</feature>
<dbReference type="Proteomes" id="UP000297609">
    <property type="component" value="Unassembled WGS sequence"/>
</dbReference>
<protein>
    <submittedName>
        <fullName evidence="8">ComEC/Rec2 family competence protein</fullName>
    </submittedName>
</protein>
<name>A0A4R9JQ70_9LEPT</name>
<keyword evidence="2" id="KW-1003">Cell membrane</keyword>
<evidence type="ECO:0000256" key="2">
    <source>
        <dbReference type="ARBA" id="ARBA00022475"/>
    </source>
</evidence>
<feature type="transmembrane region" description="Helical" evidence="6">
    <location>
        <begin position="334"/>
        <end position="352"/>
    </location>
</feature>
<feature type="transmembrane region" description="Helical" evidence="6">
    <location>
        <begin position="171"/>
        <end position="188"/>
    </location>
</feature>
<keyword evidence="4 6" id="KW-1133">Transmembrane helix</keyword>
<feature type="transmembrane region" description="Helical" evidence="6">
    <location>
        <begin position="299"/>
        <end position="322"/>
    </location>
</feature>
<feature type="transmembrane region" description="Helical" evidence="6">
    <location>
        <begin position="139"/>
        <end position="165"/>
    </location>
</feature>
<dbReference type="Pfam" id="PF03772">
    <property type="entry name" value="Competence"/>
    <property type="match status" value="1"/>
</dbReference>
<feature type="transmembrane region" description="Helical" evidence="6">
    <location>
        <begin position="220"/>
        <end position="253"/>
    </location>
</feature>
<feature type="transmembrane region" description="Helical" evidence="6">
    <location>
        <begin position="372"/>
        <end position="390"/>
    </location>
</feature>
<dbReference type="OrthoDB" id="9761531at2"/>
<dbReference type="NCBIfam" id="TIGR00360">
    <property type="entry name" value="ComEC_N-term"/>
    <property type="match status" value="1"/>
</dbReference>